<evidence type="ECO:0000313" key="1">
    <source>
        <dbReference type="EMBL" id="AWL30519.1"/>
    </source>
</evidence>
<evidence type="ECO:0000313" key="2">
    <source>
        <dbReference type="Proteomes" id="UP000245977"/>
    </source>
</evidence>
<proteinExistence type="predicted"/>
<reference evidence="1" key="1">
    <citation type="submission" date="2019-08" db="EMBL/GenBank/DDBJ databases">
        <title>The complete genome of Acinetobacter defluvii strain WCHAD010030.</title>
        <authorList>
            <person name="Hu Y."/>
            <person name="Qin J."/>
            <person name="Feng Y."/>
            <person name="Zong Z."/>
        </authorList>
    </citation>
    <scope>NUCLEOTIDE SEQUENCE</scope>
    <source>
        <strain evidence="1">WCHA30</strain>
    </source>
</reference>
<dbReference type="AlphaFoldDB" id="A0A2S2FHY8"/>
<gene>
    <name evidence="1" type="ORF">DJ533_12085</name>
</gene>
<name>A0A2S2FHY8_9GAMM</name>
<protein>
    <submittedName>
        <fullName evidence="1">Uncharacterized protein</fullName>
    </submittedName>
</protein>
<dbReference type="EMBL" id="CP029397">
    <property type="protein sequence ID" value="AWL30519.1"/>
    <property type="molecule type" value="Genomic_DNA"/>
</dbReference>
<dbReference type="Proteomes" id="UP000245977">
    <property type="component" value="Chromosome"/>
</dbReference>
<accession>A0A2S2FHY8</accession>
<sequence>MTNVSHTNELAKEKLPKYIETELGKEKLCIECQEYWPLDEEFWWTRKNKSLKDPNGIRYEAACKCCYNVRYRPGHVKGTYKVKSQHEKVAA</sequence>
<keyword evidence="2" id="KW-1185">Reference proteome</keyword>
<dbReference type="OrthoDB" id="5892231at2"/>
<organism evidence="1 2">
    <name type="scientific">Acinetobacter defluvii</name>
    <dbReference type="NCBI Taxonomy" id="1871111"/>
    <lineage>
        <taxon>Bacteria</taxon>
        <taxon>Pseudomonadati</taxon>
        <taxon>Pseudomonadota</taxon>
        <taxon>Gammaproteobacteria</taxon>
        <taxon>Moraxellales</taxon>
        <taxon>Moraxellaceae</taxon>
        <taxon>Acinetobacter</taxon>
    </lineage>
</organism>
<dbReference type="STRING" id="1871111.GCA_001704615_01401"/>
<dbReference type="KEGG" id="adv:DJ533_12085"/>